<dbReference type="AlphaFoldDB" id="A0A3M2LAD4"/>
<dbReference type="PANTHER" id="PTHR34383:SF3">
    <property type="entry name" value="POLYPHOSPHATE:AMP PHOSPHOTRANSFERASE"/>
    <property type="match status" value="1"/>
</dbReference>
<keyword evidence="2 4" id="KW-0418">Kinase</keyword>
<dbReference type="SUPFAM" id="SSF52540">
    <property type="entry name" value="P-loop containing nucleoside triphosphate hydrolases"/>
    <property type="match status" value="1"/>
</dbReference>
<dbReference type="EMBL" id="RFFH01000003">
    <property type="protein sequence ID" value="RMI33660.1"/>
    <property type="molecule type" value="Genomic_DNA"/>
</dbReference>
<dbReference type="Proteomes" id="UP000279275">
    <property type="component" value="Unassembled WGS sequence"/>
</dbReference>
<dbReference type="InterPro" id="IPR027417">
    <property type="entry name" value="P-loop_NTPase"/>
</dbReference>
<dbReference type="OrthoDB" id="9775224at2"/>
<dbReference type="InterPro" id="IPR022300">
    <property type="entry name" value="PPK2-rel_1"/>
</dbReference>
<feature type="domain" description="Polyphosphate kinase-2-related" evidence="3">
    <location>
        <begin position="40"/>
        <end position="267"/>
    </location>
</feature>
<evidence type="ECO:0000256" key="2">
    <source>
        <dbReference type="ARBA" id="ARBA00022777"/>
    </source>
</evidence>
<evidence type="ECO:0000313" key="4">
    <source>
        <dbReference type="EMBL" id="RMI33660.1"/>
    </source>
</evidence>
<protein>
    <submittedName>
        <fullName evidence="4">Polyphosphate kinase 2 family protein</fullName>
    </submittedName>
</protein>
<dbReference type="InterPro" id="IPR016898">
    <property type="entry name" value="Polyphosphate_phosphotransfera"/>
</dbReference>
<evidence type="ECO:0000256" key="1">
    <source>
        <dbReference type="ARBA" id="ARBA00022679"/>
    </source>
</evidence>
<reference evidence="4 5" key="1">
    <citation type="submission" date="2018-10" db="EMBL/GenBank/DDBJ databases">
        <title>Isolation from cow dung.</title>
        <authorList>
            <person name="Ling L."/>
        </authorList>
    </citation>
    <scope>NUCLEOTIDE SEQUENCE [LARGE SCALE GENOMIC DNA]</scope>
    <source>
        <strain evidence="4 5">NEAU-LL90</strain>
    </source>
</reference>
<name>A0A3M2LAD4_9NOCA</name>
<dbReference type="InterPro" id="IPR022488">
    <property type="entry name" value="PPK2-related"/>
</dbReference>
<evidence type="ECO:0000313" key="5">
    <source>
        <dbReference type="Proteomes" id="UP000279275"/>
    </source>
</evidence>
<dbReference type="GO" id="GO:0008976">
    <property type="term" value="F:polyphosphate kinase activity"/>
    <property type="evidence" value="ECO:0007669"/>
    <property type="project" value="InterPro"/>
</dbReference>
<proteinExistence type="predicted"/>
<dbReference type="PIRSF" id="PIRSF028756">
    <property type="entry name" value="PPK2_prd"/>
    <property type="match status" value="1"/>
</dbReference>
<evidence type="ECO:0000259" key="3">
    <source>
        <dbReference type="Pfam" id="PF03976"/>
    </source>
</evidence>
<dbReference type="PANTHER" id="PTHR34383">
    <property type="entry name" value="POLYPHOSPHATE:AMP PHOSPHOTRANSFERASE-RELATED"/>
    <property type="match status" value="1"/>
</dbReference>
<dbReference type="GO" id="GO:0006797">
    <property type="term" value="P:polyphosphate metabolic process"/>
    <property type="evidence" value="ECO:0007669"/>
    <property type="project" value="InterPro"/>
</dbReference>
<dbReference type="Pfam" id="PF03976">
    <property type="entry name" value="PPK2"/>
    <property type="match status" value="1"/>
</dbReference>
<gene>
    <name evidence="4" type="ORF">EBN03_09100</name>
</gene>
<sequence>MTGMGRESFWTVDPSELLRVGKKFSLVDRPTDDTPGFDGDKEQGRGALAEGALVLAELQERMFATSRLGDRRRILLVLQAMDTAGKGGIVKHVMGSVDPQGVQLTAFKRPTPEELEHDFLWRISKRVPAPGMIGVFDRSHYEDVLIGRVRKLAPPEEIERRYTAINTFEAAQVACGTTVIKVMLHLSPAEQRRRLLDRLDRPDKHWKFDPGDIDERELWDEYQKAYQLVFERTATADAPWYVVPADKKWYARLAVQHLLVDALERMRLDWPKADYDVAEQIRRLN</sequence>
<keyword evidence="1" id="KW-0808">Transferase</keyword>
<dbReference type="Gene3D" id="3.40.50.300">
    <property type="entry name" value="P-loop containing nucleotide triphosphate hydrolases"/>
    <property type="match status" value="1"/>
</dbReference>
<accession>A0A3M2LAD4</accession>
<dbReference type="NCBIfam" id="TIGR03709">
    <property type="entry name" value="PPK2_rel_1"/>
    <property type="match status" value="1"/>
</dbReference>
<keyword evidence="5" id="KW-1185">Reference proteome</keyword>
<comment type="caution">
    <text evidence="4">The sequence shown here is derived from an EMBL/GenBank/DDBJ whole genome shotgun (WGS) entry which is preliminary data.</text>
</comment>
<organism evidence="4 5">
    <name type="scientific">Nocardia stercoris</name>
    <dbReference type="NCBI Taxonomy" id="2483361"/>
    <lineage>
        <taxon>Bacteria</taxon>
        <taxon>Bacillati</taxon>
        <taxon>Actinomycetota</taxon>
        <taxon>Actinomycetes</taxon>
        <taxon>Mycobacteriales</taxon>
        <taxon>Nocardiaceae</taxon>
        <taxon>Nocardia</taxon>
    </lineage>
</organism>